<dbReference type="KEGG" id="knv:Pan216_37200"/>
<protein>
    <submittedName>
        <fullName evidence="1">Uncharacterized protein</fullName>
    </submittedName>
</protein>
<sequence length="240" mass="26888">MSAPTLDDLRRAYQLSVAIVHDVSEMHSACDRVAKRKSRGHLDGAYLKSSALLFGRAADRLDHNAEAFSELIENLENHYATVSGGAVRIGGIVGPSAHTAVRMLADRWLYHDEVLARRELMFPNAPHGFWFTHLSRLYAGDDLSNKDDVLAALYQEVSLVIEKPGLDTEEPPPIHREIPRDDARLSAAAISRVVVHLKANTVRKKLSDYRKKNPGCCRDADGRTQYEYQWGEVKHLFSTS</sequence>
<evidence type="ECO:0000313" key="1">
    <source>
        <dbReference type="EMBL" id="QDU62848.1"/>
    </source>
</evidence>
<organism evidence="1 2">
    <name type="scientific">Kolteria novifilia</name>
    <dbReference type="NCBI Taxonomy" id="2527975"/>
    <lineage>
        <taxon>Bacteria</taxon>
        <taxon>Pseudomonadati</taxon>
        <taxon>Planctomycetota</taxon>
        <taxon>Planctomycetia</taxon>
        <taxon>Kolteriales</taxon>
        <taxon>Kolteriaceae</taxon>
        <taxon>Kolteria</taxon>
    </lineage>
</organism>
<name>A0A518B794_9BACT</name>
<dbReference type="AlphaFoldDB" id="A0A518B794"/>
<evidence type="ECO:0000313" key="2">
    <source>
        <dbReference type="Proteomes" id="UP000317093"/>
    </source>
</evidence>
<accession>A0A518B794</accession>
<dbReference type="RefSeq" id="WP_145259880.1">
    <property type="nucleotide sequence ID" value="NZ_CP036279.1"/>
</dbReference>
<keyword evidence="2" id="KW-1185">Reference proteome</keyword>
<gene>
    <name evidence="1" type="ORF">Pan216_37200</name>
</gene>
<dbReference type="Proteomes" id="UP000317093">
    <property type="component" value="Chromosome"/>
</dbReference>
<proteinExistence type="predicted"/>
<reference evidence="1 2" key="1">
    <citation type="submission" date="2019-02" db="EMBL/GenBank/DDBJ databases">
        <title>Deep-cultivation of Planctomycetes and their phenomic and genomic characterization uncovers novel biology.</title>
        <authorList>
            <person name="Wiegand S."/>
            <person name="Jogler M."/>
            <person name="Boedeker C."/>
            <person name="Pinto D."/>
            <person name="Vollmers J."/>
            <person name="Rivas-Marin E."/>
            <person name="Kohn T."/>
            <person name="Peeters S.H."/>
            <person name="Heuer A."/>
            <person name="Rast P."/>
            <person name="Oberbeckmann S."/>
            <person name="Bunk B."/>
            <person name="Jeske O."/>
            <person name="Meyerdierks A."/>
            <person name="Storesund J.E."/>
            <person name="Kallscheuer N."/>
            <person name="Luecker S."/>
            <person name="Lage O.M."/>
            <person name="Pohl T."/>
            <person name="Merkel B.J."/>
            <person name="Hornburger P."/>
            <person name="Mueller R.-W."/>
            <person name="Bruemmer F."/>
            <person name="Labrenz M."/>
            <person name="Spormann A.M."/>
            <person name="Op den Camp H."/>
            <person name="Overmann J."/>
            <person name="Amann R."/>
            <person name="Jetten M.S.M."/>
            <person name="Mascher T."/>
            <person name="Medema M.H."/>
            <person name="Devos D.P."/>
            <person name="Kaster A.-K."/>
            <person name="Ovreas L."/>
            <person name="Rohde M."/>
            <person name="Galperin M.Y."/>
            <person name="Jogler C."/>
        </authorList>
    </citation>
    <scope>NUCLEOTIDE SEQUENCE [LARGE SCALE GENOMIC DNA]</scope>
    <source>
        <strain evidence="1 2">Pan216</strain>
    </source>
</reference>
<dbReference type="EMBL" id="CP036279">
    <property type="protein sequence ID" value="QDU62848.1"/>
    <property type="molecule type" value="Genomic_DNA"/>
</dbReference>